<feature type="region of interest" description="Disordered" evidence="1">
    <location>
        <begin position="196"/>
        <end position="217"/>
    </location>
</feature>
<dbReference type="AlphaFoldDB" id="A0A4Z2GHF3"/>
<keyword evidence="3" id="KW-1185">Reference proteome</keyword>
<reference evidence="2 3" key="1">
    <citation type="submission" date="2019-03" db="EMBL/GenBank/DDBJ databases">
        <title>First draft genome of Liparis tanakae, snailfish: a comprehensive survey of snailfish specific genes.</title>
        <authorList>
            <person name="Kim W."/>
            <person name="Song I."/>
            <person name="Jeong J.-H."/>
            <person name="Kim D."/>
            <person name="Kim S."/>
            <person name="Ryu S."/>
            <person name="Song J.Y."/>
            <person name="Lee S.K."/>
        </authorList>
    </citation>
    <scope>NUCLEOTIDE SEQUENCE [LARGE SCALE GENOMIC DNA]</scope>
    <source>
        <tissue evidence="2">Muscle</tissue>
    </source>
</reference>
<dbReference type="Proteomes" id="UP000314294">
    <property type="component" value="Unassembled WGS sequence"/>
</dbReference>
<dbReference type="EMBL" id="SRLO01000537">
    <property type="protein sequence ID" value="TNN52750.1"/>
    <property type="molecule type" value="Genomic_DNA"/>
</dbReference>
<feature type="compositionally biased region" description="Basic and acidic residues" evidence="1">
    <location>
        <begin position="205"/>
        <end position="217"/>
    </location>
</feature>
<evidence type="ECO:0000313" key="2">
    <source>
        <dbReference type="EMBL" id="TNN52750.1"/>
    </source>
</evidence>
<protein>
    <submittedName>
        <fullName evidence="2">Uncharacterized protein</fullName>
    </submittedName>
</protein>
<name>A0A4Z2GHF3_9TELE</name>
<sequence>MRKSEEPQKATEKKSNALSRAVATMRPLVSQSCVLPQGSQRPAEHRAGWVISLRARSCDDPPAVLEAVQAQHPPSGQKRVVGLVTLASAFQATRAALAIKPEAWTSQRLRADGHHSSGTALDRYKLGIKMILPHSSRRSHAQPSLTYTVLHFKVQQRLKTSGQLPVEPLYSHYYVNICKIQRNAAKGFRQTAGRAAEVLNPQQKGEGKRKLDAEKEL</sequence>
<comment type="caution">
    <text evidence="2">The sequence shown here is derived from an EMBL/GenBank/DDBJ whole genome shotgun (WGS) entry which is preliminary data.</text>
</comment>
<proteinExistence type="predicted"/>
<organism evidence="2 3">
    <name type="scientific">Liparis tanakae</name>
    <name type="common">Tanaka's snailfish</name>
    <dbReference type="NCBI Taxonomy" id="230148"/>
    <lineage>
        <taxon>Eukaryota</taxon>
        <taxon>Metazoa</taxon>
        <taxon>Chordata</taxon>
        <taxon>Craniata</taxon>
        <taxon>Vertebrata</taxon>
        <taxon>Euteleostomi</taxon>
        <taxon>Actinopterygii</taxon>
        <taxon>Neopterygii</taxon>
        <taxon>Teleostei</taxon>
        <taxon>Neoteleostei</taxon>
        <taxon>Acanthomorphata</taxon>
        <taxon>Eupercaria</taxon>
        <taxon>Perciformes</taxon>
        <taxon>Cottioidei</taxon>
        <taxon>Cottales</taxon>
        <taxon>Liparidae</taxon>
        <taxon>Liparis</taxon>
    </lineage>
</organism>
<evidence type="ECO:0000256" key="1">
    <source>
        <dbReference type="SAM" id="MobiDB-lite"/>
    </source>
</evidence>
<gene>
    <name evidence="2" type="ORF">EYF80_037054</name>
</gene>
<evidence type="ECO:0000313" key="3">
    <source>
        <dbReference type="Proteomes" id="UP000314294"/>
    </source>
</evidence>
<accession>A0A4Z2GHF3</accession>